<dbReference type="SMART" id="SM00387">
    <property type="entry name" value="HATPase_c"/>
    <property type="match status" value="1"/>
</dbReference>
<dbReference type="RefSeq" id="WP_316413339.1">
    <property type="nucleotide sequence ID" value="NZ_AP027080.1"/>
</dbReference>
<dbReference type="InterPro" id="IPR005467">
    <property type="entry name" value="His_kinase_dom"/>
</dbReference>
<dbReference type="SUPFAM" id="SSF52172">
    <property type="entry name" value="CheY-like"/>
    <property type="match status" value="1"/>
</dbReference>
<name>A0AA48GNN3_9BACT</name>
<dbReference type="Pfam" id="PF00512">
    <property type="entry name" value="HisKA"/>
    <property type="match status" value="1"/>
</dbReference>
<evidence type="ECO:0000313" key="7">
    <source>
        <dbReference type="EMBL" id="BDU74664.1"/>
    </source>
</evidence>
<keyword evidence="3 4" id="KW-0597">Phosphoprotein</keyword>
<dbReference type="SUPFAM" id="SSF47384">
    <property type="entry name" value="Homodimeric domain of signal transducing histidine kinase"/>
    <property type="match status" value="1"/>
</dbReference>
<keyword evidence="8" id="KW-1185">Reference proteome</keyword>
<dbReference type="Pfam" id="PF02518">
    <property type="entry name" value="HATPase_c"/>
    <property type="match status" value="1"/>
</dbReference>
<dbReference type="CDD" id="cd00082">
    <property type="entry name" value="HisKA"/>
    <property type="match status" value="1"/>
</dbReference>
<evidence type="ECO:0000256" key="1">
    <source>
        <dbReference type="ARBA" id="ARBA00000085"/>
    </source>
</evidence>
<dbReference type="SUPFAM" id="SSF55874">
    <property type="entry name" value="ATPase domain of HSP90 chaperone/DNA topoisomerase II/histidine kinase"/>
    <property type="match status" value="1"/>
</dbReference>
<proteinExistence type="predicted"/>
<dbReference type="InterPro" id="IPR001789">
    <property type="entry name" value="Sig_transdc_resp-reg_receiver"/>
</dbReference>
<dbReference type="GO" id="GO:0000155">
    <property type="term" value="F:phosphorelay sensor kinase activity"/>
    <property type="evidence" value="ECO:0007669"/>
    <property type="project" value="InterPro"/>
</dbReference>
<protein>
    <recommendedName>
        <fullName evidence="2">histidine kinase</fullName>
        <ecNumber evidence="2">2.7.13.3</ecNumber>
    </recommendedName>
</protein>
<dbReference type="InterPro" id="IPR036097">
    <property type="entry name" value="HisK_dim/P_sf"/>
</dbReference>
<dbReference type="InterPro" id="IPR004358">
    <property type="entry name" value="Sig_transdc_His_kin-like_C"/>
</dbReference>
<comment type="catalytic activity">
    <reaction evidence="1">
        <text>ATP + protein L-histidine = ADP + protein N-phospho-L-histidine.</text>
        <dbReference type="EC" id="2.7.13.3"/>
    </reaction>
</comment>
<dbReference type="Proteomes" id="UP001238179">
    <property type="component" value="Chromosome"/>
</dbReference>
<organism evidence="7 8">
    <name type="scientific">Mesoterricola silvestris</name>
    <dbReference type="NCBI Taxonomy" id="2927979"/>
    <lineage>
        <taxon>Bacteria</taxon>
        <taxon>Pseudomonadati</taxon>
        <taxon>Acidobacteriota</taxon>
        <taxon>Holophagae</taxon>
        <taxon>Holophagales</taxon>
        <taxon>Holophagaceae</taxon>
        <taxon>Mesoterricola</taxon>
    </lineage>
</organism>
<dbReference type="Gene3D" id="1.10.287.130">
    <property type="match status" value="1"/>
</dbReference>
<dbReference type="KEGG" id="msil:METEAL_38380"/>
<evidence type="ECO:0000259" key="6">
    <source>
        <dbReference type="PROSITE" id="PS50110"/>
    </source>
</evidence>
<dbReference type="InterPro" id="IPR036890">
    <property type="entry name" value="HATPase_C_sf"/>
</dbReference>
<dbReference type="InterPro" id="IPR011006">
    <property type="entry name" value="CheY-like_superfamily"/>
</dbReference>
<feature type="modified residue" description="4-aspartylphosphate" evidence="4">
    <location>
        <position position="400"/>
    </location>
</feature>
<gene>
    <name evidence="7" type="ORF">METEAL_38380</name>
</gene>
<evidence type="ECO:0000256" key="4">
    <source>
        <dbReference type="PROSITE-ProRule" id="PRU00169"/>
    </source>
</evidence>
<dbReference type="AlphaFoldDB" id="A0AA48GNN3"/>
<dbReference type="InterPro" id="IPR003594">
    <property type="entry name" value="HATPase_dom"/>
</dbReference>
<evidence type="ECO:0000256" key="3">
    <source>
        <dbReference type="ARBA" id="ARBA00022553"/>
    </source>
</evidence>
<dbReference type="InterPro" id="IPR003661">
    <property type="entry name" value="HisK_dim/P_dom"/>
</dbReference>
<evidence type="ECO:0000256" key="2">
    <source>
        <dbReference type="ARBA" id="ARBA00012438"/>
    </source>
</evidence>
<dbReference type="PROSITE" id="PS50109">
    <property type="entry name" value="HIS_KIN"/>
    <property type="match status" value="1"/>
</dbReference>
<evidence type="ECO:0000259" key="5">
    <source>
        <dbReference type="PROSITE" id="PS50109"/>
    </source>
</evidence>
<dbReference type="Pfam" id="PF00072">
    <property type="entry name" value="Response_reg"/>
    <property type="match status" value="1"/>
</dbReference>
<dbReference type="EC" id="2.7.13.3" evidence="2"/>
<reference evidence="8" key="1">
    <citation type="journal article" date="2023" name="Int. J. Syst. Evol. Microbiol.">
        <title>Mesoterricola silvestris gen. nov., sp. nov., Mesoterricola sediminis sp. nov., Geothrix oryzae sp. nov., Geothrix edaphica sp. nov., Geothrix rubra sp. nov., and Geothrix limicola sp. nov., six novel members of Acidobacteriota isolated from soils.</title>
        <authorList>
            <person name="Itoh H."/>
            <person name="Sugisawa Y."/>
            <person name="Mise K."/>
            <person name="Xu Z."/>
            <person name="Kuniyasu M."/>
            <person name="Ushijima N."/>
            <person name="Kawano K."/>
            <person name="Kobayashi E."/>
            <person name="Shiratori Y."/>
            <person name="Masuda Y."/>
            <person name="Senoo K."/>
        </authorList>
    </citation>
    <scope>NUCLEOTIDE SEQUENCE [LARGE SCALE GENOMIC DNA]</scope>
    <source>
        <strain evidence="8">W79</strain>
    </source>
</reference>
<dbReference type="Gene3D" id="3.40.50.2300">
    <property type="match status" value="1"/>
</dbReference>
<dbReference type="SMART" id="SM00448">
    <property type="entry name" value="REC"/>
    <property type="match status" value="1"/>
</dbReference>
<dbReference type="Gene3D" id="3.30.565.10">
    <property type="entry name" value="Histidine kinase-like ATPase, C-terminal domain"/>
    <property type="match status" value="1"/>
</dbReference>
<dbReference type="SMART" id="SM00388">
    <property type="entry name" value="HisKA"/>
    <property type="match status" value="1"/>
</dbReference>
<feature type="domain" description="Histidine kinase" evidence="5">
    <location>
        <begin position="108"/>
        <end position="327"/>
    </location>
</feature>
<dbReference type="PRINTS" id="PR00344">
    <property type="entry name" value="BCTRLSENSOR"/>
</dbReference>
<dbReference type="EMBL" id="AP027080">
    <property type="protein sequence ID" value="BDU74664.1"/>
    <property type="molecule type" value="Genomic_DNA"/>
</dbReference>
<dbReference type="PANTHER" id="PTHR43065:SF42">
    <property type="entry name" value="TWO-COMPONENT SENSOR PPRA"/>
    <property type="match status" value="1"/>
</dbReference>
<accession>A0AA48GNN3</accession>
<evidence type="ECO:0000313" key="8">
    <source>
        <dbReference type="Proteomes" id="UP001238179"/>
    </source>
</evidence>
<feature type="domain" description="Response regulatory" evidence="6">
    <location>
        <begin position="349"/>
        <end position="465"/>
    </location>
</feature>
<dbReference type="PROSITE" id="PS50110">
    <property type="entry name" value="RESPONSE_REGULATORY"/>
    <property type="match status" value="1"/>
</dbReference>
<sequence>MLGPDGEVRYILHQVEDVTEYILQKRLETGTAPGDFCLDPSQAEVDIVRRAHEIQEANQRLRSQQGELENRVHDRTEALAEAMEVIRKRDEQLRQTSKMEALGRLAGGIAHDFNNLLTVIYTSAEQLKFTGGESPAVDLILSASERAAGLTRQLLTFSRQQVMSLRTLDLGEVLRNSAGLLKRVLGEDIDVKLSIAPDLRPFEADPNQMDQVILNLAVNARDAMPDGGMLTLEAANADLDEGYALTHPGTRPGPYVTLAVSDNGVGMDKETQARAFEPFFTTKGLGKGTGLGLATVFGIIQQSRGYVFLYSEPGKGTTFKILLPGVPPGESGALAEPPAPDPDEPGEGTLLVVEDEDSVRSVLKTLLEEAGYEVLAARNAAEAMLCLSEGAARIDLMVTDVIMPGMNGRELSEWVAKRHPGIKVLFLSGYTNDAILRHGVLEEGLPFLQKPFSTDQLRRKVREVLGGPRG</sequence>
<dbReference type="PANTHER" id="PTHR43065">
    <property type="entry name" value="SENSOR HISTIDINE KINASE"/>
    <property type="match status" value="1"/>
</dbReference>